<organism evidence="1 2">
    <name type="scientific">Actinoplanes palleronii</name>
    <dbReference type="NCBI Taxonomy" id="113570"/>
    <lineage>
        <taxon>Bacteria</taxon>
        <taxon>Bacillati</taxon>
        <taxon>Actinomycetota</taxon>
        <taxon>Actinomycetes</taxon>
        <taxon>Micromonosporales</taxon>
        <taxon>Micromonosporaceae</taxon>
        <taxon>Actinoplanes</taxon>
    </lineage>
</organism>
<keyword evidence="2" id="KW-1185">Reference proteome</keyword>
<proteinExistence type="predicted"/>
<evidence type="ECO:0000313" key="1">
    <source>
        <dbReference type="EMBL" id="GIE66940.1"/>
    </source>
</evidence>
<gene>
    <name evidence="1" type="ORF">Apa02nite_030480</name>
</gene>
<dbReference type="EMBL" id="BOMS01000042">
    <property type="protein sequence ID" value="GIE66940.1"/>
    <property type="molecule type" value="Genomic_DNA"/>
</dbReference>
<comment type="caution">
    <text evidence="1">The sequence shown here is derived from an EMBL/GenBank/DDBJ whole genome shotgun (WGS) entry which is preliminary data.</text>
</comment>
<reference evidence="1 2" key="1">
    <citation type="submission" date="2021-01" db="EMBL/GenBank/DDBJ databases">
        <title>Whole genome shotgun sequence of Actinoplanes palleronii NBRC 14916.</title>
        <authorList>
            <person name="Komaki H."/>
            <person name="Tamura T."/>
        </authorList>
    </citation>
    <scope>NUCLEOTIDE SEQUENCE [LARGE SCALE GENOMIC DNA]</scope>
    <source>
        <strain evidence="1 2">NBRC 14916</strain>
    </source>
</reference>
<sequence length="52" mass="5840">MVTDEHVERGDRQHRQQHAEQAYHLEQGLVSPAAVLGLVSLIATPDLHGLEW</sequence>
<evidence type="ECO:0000313" key="2">
    <source>
        <dbReference type="Proteomes" id="UP000624709"/>
    </source>
</evidence>
<name>A0ABQ4B9L4_9ACTN</name>
<accession>A0ABQ4B9L4</accession>
<protein>
    <submittedName>
        <fullName evidence="1">Uncharacterized protein</fullName>
    </submittedName>
</protein>
<dbReference type="Proteomes" id="UP000624709">
    <property type="component" value="Unassembled WGS sequence"/>
</dbReference>